<reference evidence="1" key="2">
    <citation type="submission" date="2021-04" db="EMBL/GenBank/DDBJ databases">
        <authorList>
            <person name="Gilroy R."/>
        </authorList>
    </citation>
    <scope>NUCLEOTIDE SEQUENCE</scope>
    <source>
        <strain evidence="1">CHK187-11901</strain>
    </source>
</reference>
<dbReference type="SUPFAM" id="SSF56784">
    <property type="entry name" value="HAD-like"/>
    <property type="match status" value="1"/>
</dbReference>
<dbReference type="Gene3D" id="3.40.50.1000">
    <property type="entry name" value="HAD superfamily/HAD-like"/>
    <property type="match status" value="1"/>
</dbReference>
<name>A0A9D2SVG9_9FIRM</name>
<dbReference type="Proteomes" id="UP000823896">
    <property type="component" value="Unassembled WGS sequence"/>
</dbReference>
<gene>
    <name evidence="1" type="ORF">H9702_01960</name>
</gene>
<dbReference type="EMBL" id="DWWM01000010">
    <property type="protein sequence ID" value="HJC35879.1"/>
    <property type="molecule type" value="Genomic_DNA"/>
</dbReference>
<sequence>MKVLASDYDGTLRTEEKVTPEDLAALERWRAAGNLFVAVTGRSMESFTREIAVNGFVCDYIIANNGGVIYDGEQNKMQVNYMDFDRAMALIDYIRTLPCASYVINDGYYRHRIVVNENEEDLKYGQMPQEKDEAQLLSSGKIAQVVISLGDDSLSEAILKHIGEAFGDCVVAYANRHCVDIVPKGISKAKGLAYVLADAGAKDEDVFAIGDSYNDLPMIEAYHGFCMDSAPEAIKQKSRAVYHSVGACIADLMK</sequence>
<dbReference type="Gene3D" id="3.30.1240.10">
    <property type="match status" value="1"/>
</dbReference>
<dbReference type="AlphaFoldDB" id="A0A9D2SVG9"/>
<dbReference type="GO" id="GO:0016791">
    <property type="term" value="F:phosphatase activity"/>
    <property type="evidence" value="ECO:0007669"/>
    <property type="project" value="TreeGrafter"/>
</dbReference>
<keyword evidence="1" id="KW-0378">Hydrolase</keyword>
<dbReference type="Pfam" id="PF08282">
    <property type="entry name" value="Hydrolase_3"/>
    <property type="match status" value="1"/>
</dbReference>
<comment type="caution">
    <text evidence="1">The sequence shown here is derived from an EMBL/GenBank/DDBJ whole genome shotgun (WGS) entry which is preliminary data.</text>
</comment>
<dbReference type="InterPro" id="IPR006379">
    <property type="entry name" value="HAD-SF_hydro_IIB"/>
</dbReference>
<dbReference type="GO" id="GO:0005829">
    <property type="term" value="C:cytosol"/>
    <property type="evidence" value="ECO:0007669"/>
    <property type="project" value="TreeGrafter"/>
</dbReference>
<dbReference type="InterPro" id="IPR023214">
    <property type="entry name" value="HAD_sf"/>
</dbReference>
<evidence type="ECO:0000313" key="1">
    <source>
        <dbReference type="EMBL" id="HJC35879.1"/>
    </source>
</evidence>
<dbReference type="PANTHER" id="PTHR10000">
    <property type="entry name" value="PHOSPHOSERINE PHOSPHATASE"/>
    <property type="match status" value="1"/>
</dbReference>
<evidence type="ECO:0000313" key="2">
    <source>
        <dbReference type="Proteomes" id="UP000823896"/>
    </source>
</evidence>
<reference evidence="1" key="1">
    <citation type="journal article" date="2021" name="PeerJ">
        <title>Extensive microbial diversity within the chicken gut microbiome revealed by metagenomics and culture.</title>
        <authorList>
            <person name="Gilroy R."/>
            <person name="Ravi A."/>
            <person name="Getino M."/>
            <person name="Pursley I."/>
            <person name="Horton D.L."/>
            <person name="Alikhan N.F."/>
            <person name="Baker D."/>
            <person name="Gharbi K."/>
            <person name="Hall N."/>
            <person name="Watson M."/>
            <person name="Adriaenssens E.M."/>
            <person name="Foster-Nyarko E."/>
            <person name="Jarju S."/>
            <person name="Secka A."/>
            <person name="Antonio M."/>
            <person name="Oren A."/>
            <person name="Chaudhuri R.R."/>
            <person name="La Ragione R."/>
            <person name="Hildebrand F."/>
            <person name="Pallen M.J."/>
        </authorList>
    </citation>
    <scope>NUCLEOTIDE SEQUENCE</scope>
    <source>
        <strain evidence="1">CHK187-11901</strain>
    </source>
</reference>
<dbReference type="NCBIfam" id="TIGR01484">
    <property type="entry name" value="HAD-SF-IIB"/>
    <property type="match status" value="1"/>
</dbReference>
<dbReference type="GO" id="GO:0000287">
    <property type="term" value="F:magnesium ion binding"/>
    <property type="evidence" value="ECO:0007669"/>
    <property type="project" value="TreeGrafter"/>
</dbReference>
<organism evidence="1 2">
    <name type="scientific">Candidatus Merdibacter merdavium</name>
    <dbReference type="NCBI Taxonomy" id="2838692"/>
    <lineage>
        <taxon>Bacteria</taxon>
        <taxon>Bacillati</taxon>
        <taxon>Bacillota</taxon>
        <taxon>Erysipelotrichia</taxon>
        <taxon>Erysipelotrichales</taxon>
        <taxon>Erysipelotrichaceae</taxon>
        <taxon>Merdibacter</taxon>
    </lineage>
</organism>
<accession>A0A9D2SVG9</accession>
<protein>
    <submittedName>
        <fullName evidence="1">HAD-IIB family hydrolase</fullName>
    </submittedName>
</protein>
<dbReference type="PANTHER" id="PTHR10000:SF8">
    <property type="entry name" value="HAD SUPERFAMILY HYDROLASE-LIKE, TYPE 3"/>
    <property type="match status" value="1"/>
</dbReference>
<dbReference type="InterPro" id="IPR036412">
    <property type="entry name" value="HAD-like_sf"/>
</dbReference>
<proteinExistence type="predicted"/>